<proteinExistence type="predicted"/>
<organism evidence="1 2">
    <name type="scientific">Phaseolus angularis</name>
    <name type="common">Azuki bean</name>
    <name type="synonym">Vigna angularis</name>
    <dbReference type="NCBI Taxonomy" id="3914"/>
    <lineage>
        <taxon>Eukaryota</taxon>
        <taxon>Viridiplantae</taxon>
        <taxon>Streptophyta</taxon>
        <taxon>Embryophyta</taxon>
        <taxon>Tracheophyta</taxon>
        <taxon>Spermatophyta</taxon>
        <taxon>Magnoliopsida</taxon>
        <taxon>eudicotyledons</taxon>
        <taxon>Gunneridae</taxon>
        <taxon>Pentapetalae</taxon>
        <taxon>rosids</taxon>
        <taxon>fabids</taxon>
        <taxon>Fabales</taxon>
        <taxon>Fabaceae</taxon>
        <taxon>Papilionoideae</taxon>
        <taxon>50 kb inversion clade</taxon>
        <taxon>NPAAA clade</taxon>
        <taxon>indigoferoid/millettioid clade</taxon>
        <taxon>Phaseoleae</taxon>
        <taxon>Vigna</taxon>
    </lineage>
</organism>
<dbReference type="EMBL" id="CM003378">
    <property type="protein sequence ID" value="KOM49309.1"/>
    <property type="molecule type" value="Genomic_DNA"/>
</dbReference>
<name>A0A0L9V3I9_PHAAN</name>
<reference evidence="2" key="1">
    <citation type="journal article" date="2015" name="Proc. Natl. Acad. Sci. U.S.A.">
        <title>Genome sequencing of adzuki bean (Vigna angularis) provides insight into high starch and low fat accumulation and domestication.</title>
        <authorList>
            <person name="Yang K."/>
            <person name="Tian Z."/>
            <person name="Chen C."/>
            <person name="Luo L."/>
            <person name="Zhao B."/>
            <person name="Wang Z."/>
            <person name="Yu L."/>
            <person name="Li Y."/>
            <person name="Sun Y."/>
            <person name="Li W."/>
            <person name="Chen Y."/>
            <person name="Li Y."/>
            <person name="Zhang Y."/>
            <person name="Ai D."/>
            <person name="Zhao J."/>
            <person name="Shang C."/>
            <person name="Ma Y."/>
            <person name="Wu B."/>
            <person name="Wang M."/>
            <person name="Gao L."/>
            <person name="Sun D."/>
            <person name="Zhang P."/>
            <person name="Guo F."/>
            <person name="Wang W."/>
            <person name="Li Y."/>
            <person name="Wang J."/>
            <person name="Varshney R.K."/>
            <person name="Wang J."/>
            <person name="Ling H.Q."/>
            <person name="Wan P."/>
        </authorList>
    </citation>
    <scope>NUCLEOTIDE SEQUENCE</scope>
    <source>
        <strain evidence="2">cv. Jingnong 6</strain>
    </source>
</reference>
<accession>A0A0L9V3I9</accession>
<dbReference type="Proteomes" id="UP000053144">
    <property type="component" value="Chromosome 8"/>
</dbReference>
<dbReference type="Gramene" id="KOM49309">
    <property type="protein sequence ID" value="KOM49309"/>
    <property type="gene ID" value="LR48_Vigan08g013600"/>
</dbReference>
<evidence type="ECO:0000313" key="1">
    <source>
        <dbReference type="EMBL" id="KOM49309.1"/>
    </source>
</evidence>
<sequence length="64" mass="6852">MAGGSVTCMRGAAVEDRLMRVALGSADGGSRSWNYALRSPHLELRFMLAAVGSVFRGGCSWIYV</sequence>
<dbReference type="AlphaFoldDB" id="A0A0L9V3I9"/>
<gene>
    <name evidence="1" type="ORF">LR48_Vigan08g013600</name>
</gene>
<protein>
    <submittedName>
        <fullName evidence="1">Uncharacterized protein</fullName>
    </submittedName>
</protein>
<evidence type="ECO:0000313" key="2">
    <source>
        <dbReference type="Proteomes" id="UP000053144"/>
    </source>
</evidence>